<comment type="cofactor">
    <cofactor evidence="1">
        <name>Co(2+)</name>
        <dbReference type="ChEBI" id="CHEBI:48828"/>
    </cofactor>
</comment>
<dbReference type="InterPro" id="IPR035097">
    <property type="entry name" value="M29_N-terminal"/>
</dbReference>
<keyword evidence="6" id="KW-0645">Protease</keyword>
<evidence type="ECO:0000256" key="4">
    <source>
        <dbReference type="ARBA" id="ARBA00008236"/>
    </source>
</evidence>
<evidence type="ECO:0000256" key="7">
    <source>
        <dbReference type="ARBA" id="ARBA00022723"/>
    </source>
</evidence>
<name>A0A1X7HHJ3_9BACL</name>
<keyword evidence="9" id="KW-0482">Metalloprotease</keyword>
<gene>
    <name evidence="10" type="ORF">SAMN05661091_3282</name>
</gene>
<dbReference type="AlphaFoldDB" id="A0A1X7HHJ3"/>
<dbReference type="GO" id="GO:0008237">
    <property type="term" value="F:metallopeptidase activity"/>
    <property type="evidence" value="ECO:0007669"/>
    <property type="project" value="UniProtKB-KW"/>
</dbReference>
<sequence>MLTFEQKLERYAELAVKVGANVQPDQILVVNAMIEAAELVRLVVKKAYEAGAKLVKVNYSDEVVNRIRYDLAPGESFLEPPKYQAEEMTELAENGAAFMTILSANPDLMKGVNPERISNYQRTFGAAMAKYRQYQQADKMSWTGLAFASPDWAAKVFPDAPQDQQVDMLWDAIFQAVRADQEDPIAAWEKHIDTLQHKSDELNSKKYHKLHFVSEGTDLTVELPEGHIWAQAGSHNEKGDRFVANIPTEEVFTAPLKTGVNGTVRSTKPLSYGGNIIDNFSITFKDGRIVEYSAEEGQDTLARLIEMDEGSHYLGEVALVPYASPISESGILYYTTLFDENASCHLAIGSAYAFNLEGGKTMTADQLASSGLNASITHVDFMMGSKELNITGITHDGQEEPIFINGNWA</sequence>
<evidence type="ECO:0000256" key="8">
    <source>
        <dbReference type="ARBA" id="ARBA00022801"/>
    </source>
</evidence>
<dbReference type="PRINTS" id="PR00919">
    <property type="entry name" value="THERMOPTASE"/>
</dbReference>
<comment type="cofactor">
    <cofactor evidence="2">
        <name>Mg(2+)</name>
        <dbReference type="ChEBI" id="CHEBI:18420"/>
    </cofactor>
</comment>
<keyword evidence="11" id="KW-1185">Reference proteome</keyword>
<dbReference type="InterPro" id="IPR052170">
    <property type="entry name" value="M29_Exopeptidase"/>
</dbReference>
<dbReference type="GO" id="GO:0046872">
    <property type="term" value="F:metal ion binding"/>
    <property type="evidence" value="ECO:0007669"/>
    <property type="project" value="UniProtKB-KW"/>
</dbReference>
<dbReference type="PANTHER" id="PTHR34448">
    <property type="entry name" value="AMINOPEPTIDASE"/>
    <property type="match status" value="1"/>
</dbReference>
<evidence type="ECO:0000256" key="9">
    <source>
        <dbReference type="ARBA" id="ARBA00023049"/>
    </source>
</evidence>
<evidence type="ECO:0000313" key="11">
    <source>
        <dbReference type="Proteomes" id="UP000192940"/>
    </source>
</evidence>
<evidence type="ECO:0000256" key="1">
    <source>
        <dbReference type="ARBA" id="ARBA00001941"/>
    </source>
</evidence>
<keyword evidence="5 10" id="KW-0031">Aminopeptidase</keyword>
<dbReference type="Proteomes" id="UP000192940">
    <property type="component" value="Chromosome I"/>
</dbReference>
<dbReference type="PANTHER" id="PTHR34448:SF3">
    <property type="entry name" value="AMINOPEPTIDASE AMPS"/>
    <property type="match status" value="1"/>
</dbReference>
<comment type="cofactor">
    <cofactor evidence="3">
        <name>Zn(2+)</name>
        <dbReference type="ChEBI" id="CHEBI:29105"/>
    </cofactor>
</comment>
<protein>
    <submittedName>
        <fullName evidence="10">Leucyl aminopeptidase (Aminopeptidase T)</fullName>
    </submittedName>
</protein>
<dbReference type="GO" id="GO:0004177">
    <property type="term" value="F:aminopeptidase activity"/>
    <property type="evidence" value="ECO:0007669"/>
    <property type="project" value="UniProtKB-KW"/>
</dbReference>
<dbReference type="GO" id="GO:0006508">
    <property type="term" value="P:proteolysis"/>
    <property type="evidence" value="ECO:0007669"/>
    <property type="project" value="UniProtKB-KW"/>
</dbReference>
<keyword evidence="7" id="KW-0479">Metal-binding</keyword>
<keyword evidence="8" id="KW-0378">Hydrolase</keyword>
<dbReference type="SUPFAM" id="SSF144052">
    <property type="entry name" value="Thermophilic metalloprotease-like"/>
    <property type="match status" value="1"/>
</dbReference>
<evidence type="ECO:0000256" key="2">
    <source>
        <dbReference type="ARBA" id="ARBA00001946"/>
    </source>
</evidence>
<dbReference type="InterPro" id="IPR000787">
    <property type="entry name" value="Peptidase_M29"/>
</dbReference>
<evidence type="ECO:0000256" key="6">
    <source>
        <dbReference type="ARBA" id="ARBA00022670"/>
    </source>
</evidence>
<evidence type="ECO:0000313" key="10">
    <source>
        <dbReference type="EMBL" id="SMF86084.1"/>
    </source>
</evidence>
<organism evidence="10 11">
    <name type="scientific">Paenibacillus uliginis N3/975</name>
    <dbReference type="NCBI Taxonomy" id="1313296"/>
    <lineage>
        <taxon>Bacteria</taxon>
        <taxon>Bacillati</taxon>
        <taxon>Bacillota</taxon>
        <taxon>Bacilli</taxon>
        <taxon>Bacillales</taxon>
        <taxon>Paenibacillaceae</taxon>
        <taxon>Paenibacillus</taxon>
    </lineage>
</organism>
<evidence type="ECO:0000256" key="3">
    <source>
        <dbReference type="ARBA" id="ARBA00001947"/>
    </source>
</evidence>
<proteinExistence type="inferred from homology"/>
<dbReference type="RefSeq" id="WP_208914155.1">
    <property type="nucleotide sequence ID" value="NZ_LT840184.1"/>
</dbReference>
<comment type="similarity">
    <text evidence="4">Belongs to the peptidase M29 family.</text>
</comment>
<evidence type="ECO:0000256" key="5">
    <source>
        <dbReference type="ARBA" id="ARBA00022438"/>
    </source>
</evidence>
<reference evidence="10 11" key="1">
    <citation type="submission" date="2017-04" db="EMBL/GenBank/DDBJ databases">
        <authorList>
            <person name="Afonso C.L."/>
            <person name="Miller P.J."/>
            <person name="Scott M.A."/>
            <person name="Spackman E."/>
            <person name="Goraichik I."/>
            <person name="Dimitrov K.M."/>
            <person name="Suarez D.L."/>
            <person name="Swayne D.E."/>
        </authorList>
    </citation>
    <scope>NUCLEOTIDE SEQUENCE [LARGE SCALE GENOMIC DNA]</scope>
    <source>
        <strain evidence="10 11">N3/975</strain>
    </source>
</reference>
<dbReference type="Gene3D" id="3.40.1830.10">
    <property type="entry name" value="Thermophilic metalloprotease (M29)"/>
    <property type="match status" value="1"/>
</dbReference>
<dbReference type="Pfam" id="PF02073">
    <property type="entry name" value="Peptidase_M29"/>
    <property type="match status" value="1"/>
</dbReference>
<dbReference type="EMBL" id="LT840184">
    <property type="protein sequence ID" value="SMF86084.1"/>
    <property type="molecule type" value="Genomic_DNA"/>
</dbReference>
<accession>A0A1X7HHJ3</accession>